<proteinExistence type="predicted"/>
<dbReference type="Proteomes" id="UP000257109">
    <property type="component" value="Unassembled WGS sequence"/>
</dbReference>
<comment type="caution">
    <text evidence="1">The sequence shown here is derived from an EMBL/GenBank/DDBJ whole genome shotgun (WGS) entry which is preliminary data.</text>
</comment>
<protein>
    <submittedName>
        <fullName evidence="1">Uncharacterized protein</fullName>
    </submittedName>
</protein>
<dbReference type="EMBL" id="QJKJ01001442">
    <property type="protein sequence ID" value="RDY07561.1"/>
    <property type="molecule type" value="Genomic_DNA"/>
</dbReference>
<accession>A0A371HXN0</accession>
<name>A0A371HXN0_MUCPR</name>
<evidence type="ECO:0000313" key="2">
    <source>
        <dbReference type="Proteomes" id="UP000257109"/>
    </source>
</evidence>
<dbReference type="OrthoDB" id="999762at2759"/>
<keyword evidence="2" id="KW-1185">Reference proteome</keyword>
<reference evidence="1" key="1">
    <citation type="submission" date="2018-05" db="EMBL/GenBank/DDBJ databases">
        <title>Draft genome of Mucuna pruriens seed.</title>
        <authorList>
            <person name="Nnadi N.E."/>
            <person name="Vos R."/>
            <person name="Hasami M.H."/>
            <person name="Devisetty U.K."/>
            <person name="Aguiy J.C."/>
        </authorList>
    </citation>
    <scope>NUCLEOTIDE SEQUENCE [LARGE SCALE GENOMIC DNA]</scope>
    <source>
        <strain evidence="1">JCA_2017</strain>
    </source>
</reference>
<feature type="non-terminal residue" evidence="1">
    <location>
        <position position="1"/>
    </location>
</feature>
<dbReference type="AlphaFoldDB" id="A0A371HXN0"/>
<sequence length="65" mass="6941">MDKSTIEVANGGALIDKTPAVARHLISNMASNTQGPSQTRMVNEIGAASNQRLENQLTELTSMVK</sequence>
<evidence type="ECO:0000313" key="1">
    <source>
        <dbReference type="EMBL" id="RDY07561.1"/>
    </source>
</evidence>
<gene>
    <name evidence="1" type="ORF">CR513_08310</name>
</gene>
<organism evidence="1 2">
    <name type="scientific">Mucuna pruriens</name>
    <name type="common">Velvet bean</name>
    <name type="synonym">Dolichos pruriens</name>
    <dbReference type="NCBI Taxonomy" id="157652"/>
    <lineage>
        <taxon>Eukaryota</taxon>
        <taxon>Viridiplantae</taxon>
        <taxon>Streptophyta</taxon>
        <taxon>Embryophyta</taxon>
        <taxon>Tracheophyta</taxon>
        <taxon>Spermatophyta</taxon>
        <taxon>Magnoliopsida</taxon>
        <taxon>eudicotyledons</taxon>
        <taxon>Gunneridae</taxon>
        <taxon>Pentapetalae</taxon>
        <taxon>rosids</taxon>
        <taxon>fabids</taxon>
        <taxon>Fabales</taxon>
        <taxon>Fabaceae</taxon>
        <taxon>Papilionoideae</taxon>
        <taxon>50 kb inversion clade</taxon>
        <taxon>NPAAA clade</taxon>
        <taxon>indigoferoid/millettioid clade</taxon>
        <taxon>Phaseoleae</taxon>
        <taxon>Mucuna</taxon>
    </lineage>
</organism>